<proteinExistence type="predicted"/>
<dbReference type="AlphaFoldDB" id="A0A060YXD6"/>
<sequence>MFKDPLTELWLAFVHGNLTVFSDTIKMLEGQDRCAVESSAILRNVEAKLTARPDDNFISVLV</sequence>
<evidence type="ECO:0000313" key="1">
    <source>
        <dbReference type="EMBL" id="CDQ96548.1"/>
    </source>
</evidence>
<organism evidence="1 2">
    <name type="scientific">Oncorhynchus mykiss</name>
    <name type="common">Rainbow trout</name>
    <name type="synonym">Salmo gairdneri</name>
    <dbReference type="NCBI Taxonomy" id="8022"/>
    <lineage>
        <taxon>Eukaryota</taxon>
        <taxon>Metazoa</taxon>
        <taxon>Chordata</taxon>
        <taxon>Craniata</taxon>
        <taxon>Vertebrata</taxon>
        <taxon>Euteleostomi</taxon>
        <taxon>Actinopterygii</taxon>
        <taxon>Neopterygii</taxon>
        <taxon>Teleostei</taxon>
        <taxon>Protacanthopterygii</taxon>
        <taxon>Salmoniformes</taxon>
        <taxon>Salmonidae</taxon>
        <taxon>Salmoninae</taxon>
        <taxon>Oncorhynchus</taxon>
    </lineage>
</organism>
<dbReference type="EMBL" id="FR926206">
    <property type="protein sequence ID" value="CDQ96548.1"/>
    <property type="molecule type" value="Genomic_DNA"/>
</dbReference>
<evidence type="ECO:0000313" key="2">
    <source>
        <dbReference type="Proteomes" id="UP000193380"/>
    </source>
</evidence>
<dbReference type="Proteomes" id="UP000193380">
    <property type="component" value="Unassembled WGS sequence"/>
</dbReference>
<protein>
    <submittedName>
        <fullName evidence="1">Uncharacterized protein</fullName>
    </submittedName>
</protein>
<dbReference type="PaxDb" id="8022-A0A060YXD6"/>
<reference evidence="1" key="2">
    <citation type="submission" date="2014-03" db="EMBL/GenBank/DDBJ databases">
        <authorList>
            <person name="Genoscope - CEA"/>
        </authorList>
    </citation>
    <scope>NUCLEOTIDE SEQUENCE</scope>
</reference>
<gene>
    <name evidence="1" type="ORF">GSONMT00025835001</name>
</gene>
<name>A0A060YXD6_ONCMY</name>
<accession>A0A060YXD6</accession>
<reference evidence="1" key="1">
    <citation type="journal article" date="2014" name="Nat. Commun.">
        <title>The rainbow trout genome provides novel insights into evolution after whole-genome duplication in vertebrates.</title>
        <authorList>
            <person name="Berthelot C."/>
            <person name="Brunet F."/>
            <person name="Chalopin D."/>
            <person name="Juanchich A."/>
            <person name="Bernard M."/>
            <person name="Noel B."/>
            <person name="Bento P."/>
            <person name="Da Silva C."/>
            <person name="Labadie K."/>
            <person name="Alberti A."/>
            <person name="Aury J.M."/>
            <person name="Louis A."/>
            <person name="Dehais P."/>
            <person name="Bardou P."/>
            <person name="Montfort J."/>
            <person name="Klopp C."/>
            <person name="Cabau C."/>
            <person name="Gaspin C."/>
            <person name="Thorgaard G.H."/>
            <person name="Boussaha M."/>
            <person name="Quillet E."/>
            <person name="Guyomard R."/>
            <person name="Galiana D."/>
            <person name="Bobe J."/>
            <person name="Volff J.N."/>
            <person name="Genet C."/>
            <person name="Wincker P."/>
            <person name="Jaillon O."/>
            <person name="Roest Crollius H."/>
            <person name="Guiguen Y."/>
        </authorList>
    </citation>
    <scope>NUCLEOTIDE SEQUENCE [LARGE SCALE GENOMIC DNA]</scope>
</reference>